<keyword evidence="3" id="KW-1185">Reference proteome</keyword>
<gene>
    <name evidence="2" type="ORF">PsYK624_053770</name>
</gene>
<dbReference type="AlphaFoldDB" id="A0A9P3G895"/>
<proteinExistence type="predicted"/>
<reference evidence="2 3" key="1">
    <citation type="submission" date="2021-08" db="EMBL/GenBank/DDBJ databases">
        <title>Draft Genome Sequence of Phanerochaete sordida strain YK-624.</title>
        <authorList>
            <person name="Mori T."/>
            <person name="Dohra H."/>
            <person name="Suzuki T."/>
            <person name="Kawagishi H."/>
            <person name="Hirai H."/>
        </authorList>
    </citation>
    <scope>NUCLEOTIDE SEQUENCE [LARGE SCALE GENOMIC DNA]</scope>
    <source>
        <strain evidence="2 3">YK-624</strain>
    </source>
</reference>
<name>A0A9P3G895_9APHY</name>
<keyword evidence="1" id="KW-0472">Membrane</keyword>
<accession>A0A9P3G895</accession>
<keyword evidence="1" id="KW-0812">Transmembrane</keyword>
<feature type="transmembrane region" description="Helical" evidence="1">
    <location>
        <begin position="20"/>
        <end position="37"/>
    </location>
</feature>
<dbReference type="EMBL" id="BPQB01000012">
    <property type="protein sequence ID" value="GJE89280.1"/>
    <property type="molecule type" value="Genomic_DNA"/>
</dbReference>
<sequence length="74" mass="8445">MTSAKYRPPSVRTLPRLLDANLRMPMAIMTVAYVLPVRRRHAFRGNVFSCQGSPGMKSIRCTAHDVGRMLIRWT</sequence>
<evidence type="ECO:0000256" key="1">
    <source>
        <dbReference type="SAM" id="Phobius"/>
    </source>
</evidence>
<organism evidence="2 3">
    <name type="scientific">Phanerochaete sordida</name>
    <dbReference type="NCBI Taxonomy" id="48140"/>
    <lineage>
        <taxon>Eukaryota</taxon>
        <taxon>Fungi</taxon>
        <taxon>Dikarya</taxon>
        <taxon>Basidiomycota</taxon>
        <taxon>Agaricomycotina</taxon>
        <taxon>Agaricomycetes</taxon>
        <taxon>Polyporales</taxon>
        <taxon>Phanerochaetaceae</taxon>
        <taxon>Phanerochaete</taxon>
    </lineage>
</organism>
<dbReference type="Proteomes" id="UP000703269">
    <property type="component" value="Unassembled WGS sequence"/>
</dbReference>
<keyword evidence="1" id="KW-1133">Transmembrane helix</keyword>
<protein>
    <submittedName>
        <fullName evidence="2">Uncharacterized protein</fullName>
    </submittedName>
</protein>
<comment type="caution">
    <text evidence="2">The sequence shown here is derived from an EMBL/GenBank/DDBJ whole genome shotgun (WGS) entry which is preliminary data.</text>
</comment>
<evidence type="ECO:0000313" key="3">
    <source>
        <dbReference type="Proteomes" id="UP000703269"/>
    </source>
</evidence>
<evidence type="ECO:0000313" key="2">
    <source>
        <dbReference type="EMBL" id="GJE89280.1"/>
    </source>
</evidence>